<dbReference type="InterPro" id="IPR011576">
    <property type="entry name" value="Pyridox_Oxase_N"/>
</dbReference>
<dbReference type="SUPFAM" id="SSF50475">
    <property type="entry name" value="FMN-binding split barrel"/>
    <property type="match status" value="1"/>
</dbReference>
<proteinExistence type="predicted"/>
<evidence type="ECO:0000313" key="3">
    <source>
        <dbReference type="EMBL" id="WCO68481.1"/>
    </source>
</evidence>
<dbReference type="InterPro" id="IPR052019">
    <property type="entry name" value="F420H2_bilvrd_red/Heme_oxyg"/>
</dbReference>
<dbReference type="GO" id="GO:0005829">
    <property type="term" value="C:cytosol"/>
    <property type="evidence" value="ECO:0007669"/>
    <property type="project" value="TreeGrafter"/>
</dbReference>
<dbReference type="GO" id="GO:0016627">
    <property type="term" value="F:oxidoreductase activity, acting on the CH-CH group of donors"/>
    <property type="evidence" value="ECO:0007669"/>
    <property type="project" value="TreeGrafter"/>
</dbReference>
<dbReference type="PANTHER" id="PTHR35176">
    <property type="entry name" value="HEME OXYGENASE HI_0854-RELATED"/>
    <property type="match status" value="1"/>
</dbReference>
<evidence type="ECO:0000259" key="2">
    <source>
        <dbReference type="Pfam" id="PF01243"/>
    </source>
</evidence>
<dbReference type="GO" id="GO:0070967">
    <property type="term" value="F:coenzyme F420 binding"/>
    <property type="evidence" value="ECO:0007669"/>
    <property type="project" value="TreeGrafter"/>
</dbReference>
<dbReference type="PANTHER" id="PTHR35176:SF6">
    <property type="entry name" value="HEME OXYGENASE HI_0854-RELATED"/>
    <property type="match status" value="1"/>
</dbReference>
<reference evidence="3" key="1">
    <citation type="submission" date="2023-01" db="EMBL/GenBank/DDBJ databases">
        <title>The diversity of Class Acidimicrobiia in South China Sea sediment environments and the proposal of Iamia marina sp. nov., a novel species of the genus Iamia.</title>
        <authorList>
            <person name="He Y."/>
            <person name="Tian X."/>
        </authorList>
    </citation>
    <scope>NUCLEOTIDE SEQUENCE</scope>
    <source>
        <strain evidence="3">DSM 19957</strain>
    </source>
</reference>
<dbReference type="EMBL" id="CP116942">
    <property type="protein sequence ID" value="WCO68481.1"/>
    <property type="molecule type" value="Genomic_DNA"/>
</dbReference>
<dbReference type="Pfam" id="PF01243">
    <property type="entry name" value="PNPOx_N"/>
    <property type="match status" value="1"/>
</dbReference>
<dbReference type="KEGG" id="ima:PO878_07035"/>
<name>A0AAF0BSK8_9ACTN</name>
<dbReference type="Proteomes" id="UP001216390">
    <property type="component" value="Chromosome"/>
</dbReference>
<keyword evidence="4" id="KW-1185">Reference proteome</keyword>
<dbReference type="InterPro" id="IPR012349">
    <property type="entry name" value="Split_barrel_FMN-bd"/>
</dbReference>
<gene>
    <name evidence="3" type="ORF">PO878_07035</name>
</gene>
<accession>A0AAF0BSK8</accession>
<dbReference type="Gene3D" id="2.30.110.10">
    <property type="entry name" value="Electron Transport, Fmn-binding Protein, Chain A"/>
    <property type="match status" value="1"/>
</dbReference>
<keyword evidence="1" id="KW-0560">Oxidoreductase</keyword>
<organism evidence="3 4">
    <name type="scientific">Iamia majanohamensis</name>
    <dbReference type="NCBI Taxonomy" id="467976"/>
    <lineage>
        <taxon>Bacteria</taxon>
        <taxon>Bacillati</taxon>
        <taxon>Actinomycetota</taxon>
        <taxon>Acidimicrobiia</taxon>
        <taxon>Acidimicrobiales</taxon>
        <taxon>Iamiaceae</taxon>
        <taxon>Iamia</taxon>
    </lineage>
</organism>
<protein>
    <submittedName>
        <fullName evidence="3">Pyridoxamine 5'-phosphate oxidase family protein</fullName>
    </submittedName>
</protein>
<evidence type="ECO:0000313" key="4">
    <source>
        <dbReference type="Proteomes" id="UP001216390"/>
    </source>
</evidence>
<dbReference type="RefSeq" id="WP_272737998.1">
    <property type="nucleotide sequence ID" value="NZ_CP116942.1"/>
</dbReference>
<evidence type="ECO:0000256" key="1">
    <source>
        <dbReference type="ARBA" id="ARBA00023002"/>
    </source>
</evidence>
<sequence length="154" mass="17725">MSRRELIKMTDEETDAFLADRHTMNLATHNHDGTIHLVAMWYGILDDGTIGFETFERSQKVQNLRRDARVTALVEDGDSYDQLRGAELVGTMELTDDQDTLMAIALSVIGRYQPEIAEADRWAVAEMMVRKRIAMLLRPEKRVTWDHRKLEGGY</sequence>
<feature type="domain" description="Pyridoxamine 5'-phosphate oxidase N-terminal" evidence="2">
    <location>
        <begin position="11"/>
        <end position="105"/>
    </location>
</feature>
<dbReference type="AlphaFoldDB" id="A0AAF0BSK8"/>